<dbReference type="OrthoDB" id="10391898at2759"/>
<name>A0A6J8AVK4_MYTCO</name>
<organism evidence="2 3">
    <name type="scientific">Mytilus coruscus</name>
    <name type="common">Sea mussel</name>
    <dbReference type="NCBI Taxonomy" id="42192"/>
    <lineage>
        <taxon>Eukaryota</taxon>
        <taxon>Metazoa</taxon>
        <taxon>Spiralia</taxon>
        <taxon>Lophotrochozoa</taxon>
        <taxon>Mollusca</taxon>
        <taxon>Bivalvia</taxon>
        <taxon>Autobranchia</taxon>
        <taxon>Pteriomorphia</taxon>
        <taxon>Mytilida</taxon>
        <taxon>Mytiloidea</taxon>
        <taxon>Mytilidae</taxon>
        <taxon>Mytilinae</taxon>
        <taxon>Mytilus</taxon>
    </lineage>
</organism>
<keyword evidence="3" id="KW-1185">Reference proteome</keyword>
<feature type="coiled-coil region" evidence="1">
    <location>
        <begin position="7"/>
        <end position="41"/>
    </location>
</feature>
<evidence type="ECO:0000256" key="1">
    <source>
        <dbReference type="SAM" id="Coils"/>
    </source>
</evidence>
<dbReference type="Proteomes" id="UP000507470">
    <property type="component" value="Unassembled WGS sequence"/>
</dbReference>
<gene>
    <name evidence="2" type="ORF">MCOR_10867</name>
</gene>
<dbReference type="AlphaFoldDB" id="A0A6J8AVK4"/>
<evidence type="ECO:0000313" key="2">
    <source>
        <dbReference type="EMBL" id="CAC5372937.1"/>
    </source>
</evidence>
<reference evidence="2 3" key="1">
    <citation type="submission" date="2020-06" db="EMBL/GenBank/DDBJ databases">
        <authorList>
            <person name="Li R."/>
            <person name="Bekaert M."/>
        </authorList>
    </citation>
    <scope>NUCLEOTIDE SEQUENCE [LARGE SCALE GENOMIC DNA]</scope>
    <source>
        <strain evidence="3">wild</strain>
    </source>
</reference>
<proteinExistence type="predicted"/>
<dbReference type="EMBL" id="CACVKT020001876">
    <property type="protein sequence ID" value="CAC5372937.1"/>
    <property type="molecule type" value="Genomic_DNA"/>
</dbReference>
<evidence type="ECO:0000313" key="3">
    <source>
        <dbReference type="Proteomes" id="UP000507470"/>
    </source>
</evidence>
<keyword evidence="1" id="KW-0175">Coiled coil</keyword>
<protein>
    <submittedName>
        <fullName evidence="2">Uncharacterized protein</fullName>
    </submittedName>
</protein>
<sequence>MEYMKLLESKNKQFENLSEVIKDSKMEIEDLHDNIEKQFDENNNNNEMLDKMKFKTRDSSQGRPYNSNIRQIYYFMRSHGVGVEHIGPILKCIFDMFNIQYSELPSCSSALIFDKEMNILSKEQMSEIFNENDNLMMHRDATTKSGRHVYAVELSNAKSTYTLGLQELADGRAETYAKSTDEMISNINDVCTANPD</sequence>
<accession>A0A6J8AVK4</accession>